<feature type="domain" description="PIN" evidence="1">
    <location>
        <begin position="2"/>
        <end position="86"/>
    </location>
</feature>
<dbReference type="HOGENOM" id="CLU_2384460_0_0_10"/>
<dbReference type="KEGG" id="srm:SRM_00733"/>
<protein>
    <recommendedName>
        <fullName evidence="1">PIN domain-containing protein</fullName>
    </recommendedName>
</protein>
<dbReference type="Gene3D" id="3.40.50.1010">
    <property type="entry name" value="5'-nuclease"/>
    <property type="match status" value="1"/>
</dbReference>
<dbReference type="InterPro" id="IPR029060">
    <property type="entry name" value="PIN-like_dom_sf"/>
</dbReference>
<dbReference type="Pfam" id="PF01850">
    <property type="entry name" value="PIN"/>
    <property type="match status" value="1"/>
</dbReference>
<accession>D5H6J9</accession>
<dbReference type="EMBL" id="FP565814">
    <property type="protein sequence ID" value="CBH23654.1"/>
    <property type="molecule type" value="Genomic_DNA"/>
</dbReference>
<dbReference type="SUPFAM" id="SSF88723">
    <property type="entry name" value="PIN domain-like"/>
    <property type="match status" value="1"/>
</dbReference>
<dbReference type="AlphaFoldDB" id="D5H6J9"/>
<evidence type="ECO:0000313" key="3">
    <source>
        <dbReference type="Proteomes" id="UP000000933"/>
    </source>
</evidence>
<proteinExistence type="predicted"/>
<organism evidence="2 3">
    <name type="scientific">Salinibacter ruber (strain M8)</name>
    <dbReference type="NCBI Taxonomy" id="761659"/>
    <lineage>
        <taxon>Bacteria</taxon>
        <taxon>Pseudomonadati</taxon>
        <taxon>Rhodothermota</taxon>
        <taxon>Rhodothermia</taxon>
        <taxon>Rhodothermales</taxon>
        <taxon>Salinibacteraceae</taxon>
        <taxon>Salinibacter</taxon>
    </lineage>
</organism>
<dbReference type="Proteomes" id="UP000000933">
    <property type="component" value="Chromosome"/>
</dbReference>
<sequence>MSAGVLCELTWVLTSAYEAAGEEVARTVDQVLRTRQLQVERRDQVRAALAQYKSSKADLADCLIGQLCLEAGSDETVTFDQDAARLRGWRELDG</sequence>
<name>D5H6J9_SALRM</name>
<reference evidence="3" key="2">
    <citation type="submission" date="2010-04" db="EMBL/GenBank/DDBJ databases">
        <title>Genome sequence of Salinibacter ruber M8.</title>
        <authorList>
            <consortium name="Genoscope"/>
        </authorList>
    </citation>
    <scope>NUCLEOTIDE SEQUENCE [LARGE SCALE GENOMIC DNA]</scope>
    <source>
        <strain evidence="3">M8</strain>
    </source>
</reference>
<dbReference type="InterPro" id="IPR002716">
    <property type="entry name" value="PIN_dom"/>
</dbReference>
<evidence type="ECO:0000259" key="1">
    <source>
        <dbReference type="Pfam" id="PF01850"/>
    </source>
</evidence>
<gene>
    <name evidence="2" type="ordered locus">SRM_00733</name>
</gene>
<evidence type="ECO:0000313" key="2">
    <source>
        <dbReference type="EMBL" id="CBH23654.1"/>
    </source>
</evidence>
<reference evidence="2 3" key="1">
    <citation type="journal article" date="2010" name="ISME J.">
        <title>Fine-scale evolution: genomic, phenotypic and ecological differentiation in two coexisting Salinibacter ruber strains.</title>
        <authorList>
            <person name="Pena A."/>
            <person name="Teeling H."/>
            <person name="Huerta-Cepas J."/>
            <person name="Santos F."/>
            <person name="Yarza P."/>
            <person name="Brito-Echeverria J."/>
            <person name="Lucio M."/>
            <person name="Schmitt-Kopplin P."/>
            <person name="Meseguer I."/>
            <person name="Schenowitz C."/>
            <person name="Dossat C."/>
            <person name="Barbe V."/>
            <person name="Dopazo J."/>
            <person name="Rossello-Mora R."/>
            <person name="Schuler M."/>
            <person name="Glockner F.O."/>
            <person name="Amann R."/>
            <person name="Gabaldon T."/>
            <person name="Anton J."/>
        </authorList>
    </citation>
    <scope>NUCLEOTIDE SEQUENCE [LARGE SCALE GENOMIC DNA]</scope>
    <source>
        <strain evidence="2 3">M8</strain>
    </source>
</reference>